<protein>
    <recommendedName>
        <fullName evidence="3">WXG100 family type VII secretion target</fullName>
    </recommendedName>
</protein>
<sequence>MVPATLTEVARSLEQTADAFHDEIVQLSSRGDALLETWKGRAGPTFVEPFDEWKTGANDVVERLKAAAALISDANTSFIESDQA</sequence>
<dbReference type="InterPro" id="IPR036689">
    <property type="entry name" value="ESAT-6-like_sf"/>
</dbReference>
<dbReference type="NCBIfam" id="TIGR03930">
    <property type="entry name" value="WXG100_ESAT6"/>
    <property type="match status" value="1"/>
</dbReference>
<dbReference type="Gene3D" id="1.10.287.1060">
    <property type="entry name" value="ESAT-6-like"/>
    <property type="match status" value="1"/>
</dbReference>
<dbReference type="Proteomes" id="UP000093928">
    <property type="component" value="Unassembled WGS sequence"/>
</dbReference>
<organism evidence="1 2">
    <name type="scientific">Mycobacterium asiaticum</name>
    <dbReference type="NCBI Taxonomy" id="1790"/>
    <lineage>
        <taxon>Bacteria</taxon>
        <taxon>Bacillati</taxon>
        <taxon>Actinomycetota</taxon>
        <taxon>Actinomycetes</taxon>
        <taxon>Mycobacteriales</taxon>
        <taxon>Mycobacteriaceae</taxon>
        <taxon>Mycobacterium</taxon>
    </lineage>
</organism>
<gene>
    <name evidence="1" type="ORF">A5634_03515</name>
</gene>
<accession>A0A1A3NR84</accession>
<evidence type="ECO:0008006" key="3">
    <source>
        <dbReference type="Google" id="ProtNLM"/>
    </source>
</evidence>
<dbReference type="Pfam" id="PF06013">
    <property type="entry name" value="WXG100"/>
    <property type="match status" value="1"/>
</dbReference>
<dbReference type="SUPFAM" id="SSF140453">
    <property type="entry name" value="EsxAB dimer-like"/>
    <property type="match status" value="1"/>
</dbReference>
<evidence type="ECO:0000313" key="1">
    <source>
        <dbReference type="EMBL" id="OBK24406.1"/>
    </source>
</evidence>
<dbReference type="EMBL" id="LZLS01000156">
    <property type="protein sequence ID" value="OBK24406.1"/>
    <property type="molecule type" value="Genomic_DNA"/>
</dbReference>
<proteinExistence type="predicted"/>
<comment type="caution">
    <text evidence="1">The sequence shown here is derived from an EMBL/GenBank/DDBJ whole genome shotgun (WGS) entry which is preliminary data.</text>
</comment>
<name>A0A1A3NR84_MYCAS</name>
<dbReference type="AlphaFoldDB" id="A0A1A3NR84"/>
<evidence type="ECO:0000313" key="2">
    <source>
        <dbReference type="Proteomes" id="UP000093928"/>
    </source>
</evidence>
<reference evidence="1 2" key="1">
    <citation type="submission" date="2016-06" db="EMBL/GenBank/DDBJ databases">
        <authorList>
            <person name="Kjaerup R.B."/>
            <person name="Dalgaard T.S."/>
            <person name="Juul-Madsen H.R."/>
        </authorList>
    </citation>
    <scope>NUCLEOTIDE SEQUENCE [LARGE SCALE GENOMIC DNA]</scope>
    <source>
        <strain evidence="1 2">1165133.8</strain>
    </source>
</reference>
<dbReference type="InterPro" id="IPR010310">
    <property type="entry name" value="T7SS_ESAT-6-like"/>
</dbReference>